<proteinExistence type="predicted"/>
<evidence type="ECO:0000256" key="2">
    <source>
        <dbReference type="ARBA" id="ARBA00001964"/>
    </source>
</evidence>
<feature type="domain" description="Thiamine pyrophosphate enzyme TPP-binding" evidence="10">
    <location>
        <begin position="50"/>
        <end position="195"/>
    </location>
</feature>
<comment type="cofactor">
    <cofactor evidence="2">
        <name>thiamine diphosphate</name>
        <dbReference type="ChEBI" id="CHEBI:58937"/>
    </cofactor>
</comment>
<protein>
    <submittedName>
        <fullName evidence="12">2-oxoacid ferredoxin oxidoreductase</fullName>
    </submittedName>
</protein>
<keyword evidence="6" id="KW-0560">Oxidoreductase</keyword>
<evidence type="ECO:0000259" key="10">
    <source>
        <dbReference type="Pfam" id="PF02775"/>
    </source>
</evidence>
<dbReference type="GO" id="GO:0045333">
    <property type="term" value="P:cellular respiration"/>
    <property type="evidence" value="ECO:0007669"/>
    <property type="project" value="UniProtKB-ARBA"/>
</dbReference>
<evidence type="ECO:0000313" key="12">
    <source>
        <dbReference type="EMBL" id="PIS41184.1"/>
    </source>
</evidence>
<reference evidence="13" key="1">
    <citation type="submission" date="2017-09" db="EMBL/GenBank/DDBJ databases">
        <title>Depth-based differentiation of microbial function through sediment-hosted aquifers and enrichment of novel symbionts in the deep terrestrial subsurface.</title>
        <authorList>
            <person name="Probst A.J."/>
            <person name="Ladd B."/>
            <person name="Jarett J.K."/>
            <person name="Geller-Mcgrath D.E."/>
            <person name="Sieber C.M.K."/>
            <person name="Emerson J.B."/>
            <person name="Anantharaman K."/>
            <person name="Thomas B.C."/>
            <person name="Malmstrom R."/>
            <person name="Stieglmeier M."/>
            <person name="Klingl A."/>
            <person name="Woyke T."/>
            <person name="Ryan C.M."/>
            <person name="Banfield J.F."/>
        </authorList>
    </citation>
    <scope>NUCLEOTIDE SEQUENCE [LARGE SCALE GENOMIC DNA]</scope>
</reference>
<comment type="caution">
    <text evidence="12">The sequence shown here is derived from an EMBL/GenBank/DDBJ whole genome shotgun (WGS) entry which is preliminary data.</text>
</comment>
<dbReference type="AlphaFoldDB" id="A0A2H0YRP9"/>
<comment type="cofactor">
    <cofactor evidence="1">
        <name>Mg(2+)</name>
        <dbReference type="ChEBI" id="CHEBI:18420"/>
    </cofactor>
</comment>
<gene>
    <name evidence="12" type="ORF">COT25_04490</name>
</gene>
<dbReference type="InterPro" id="IPR029061">
    <property type="entry name" value="THDP-binding"/>
</dbReference>
<keyword evidence="8" id="KW-0411">Iron-sulfur</keyword>
<dbReference type="Gene3D" id="3.40.50.970">
    <property type="match status" value="1"/>
</dbReference>
<keyword evidence="9" id="KW-0786">Thiamine pyrophosphate</keyword>
<dbReference type="InterPro" id="IPR051457">
    <property type="entry name" value="2-oxoacid:Fd_oxidoreductase"/>
</dbReference>
<accession>A0A2H0YRP9</accession>
<dbReference type="InterPro" id="IPR011766">
    <property type="entry name" value="TPP_enzyme_TPP-bd"/>
</dbReference>
<evidence type="ECO:0000256" key="7">
    <source>
        <dbReference type="ARBA" id="ARBA00023004"/>
    </source>
</evidence>
<dbReference type="SUPFAM" id="SSF52518">
    <property type="entry name" value="Thiamin diphosphate-binding fold (THDP-binding)"/>
    <property type="match status" value="1"/>
</dbReference>
<keyword evidence="5" id="KW-0460">Magnesium</keyword>
<comment type="cofactor">
    <cofactor evidence="3">
        <name>[4Fe-4S] cluster</name>
        <dbReference type="ChEBI" id="CHEBI:49883"/>
    </cofactor>
</comment>
<dbReference type="Pfam" id="PF02775">
    <property type="entry name" value="TPP_enzyme_C"/>
    <property type="match status" value="1"/>
</dbReference>
<evidence type="ECO:0000313" key="13">
    <source>
        <dbReference type="Proteomes" id="UP000228711"/>
    </source>
</evidence>
<dbReference type="PANTHER" id="PTHR48084:SF4">
    <property type="entry name" value="2-OXOGLUTARATE OXIDOREDUCTASE SUBUNIT KORB"/>
    <property type="match status" value="1"/>
</dbReference>
<evidence type="ECO:0000256" key="5">
    <source>
        <dbReference type="ARBA" id="ARBA00022842"/>
    </source>
</evidence>
<evidence type="ECO:0000256" key="4">
    <source>
        <dbReference type="ARBA" id="ARBA00022723"/>
    </source>
</evidence>
<keyword evidence="7" id="KW-0408">Iron</keyword>
<evidence type="ECO:0000256" key="6">
    <source>
        <dbReference type="ARBA" id="ARBA00023002"/>
    </source>
</evidence>
<dbReference type="EMBL" id="PEXV01000143">
    <property type="protein sequence ID" value="PIS41184.1"/>
    <property type="molecule type" value="Genomic_DNA"/>
</dbReference>
<evidence type="ECO:0000259" key="11">
    <source>
        <dbReference type="Pfam" id="PF12367"/>
    </source>
</evidence>
<dbReference type="NCBIfam" id="TIGR02177">
    <property type="entry name" value="PorB_KorB"/>
    <property type="match status" value="1"/>
</dbReference>
<dbReference type="GO" id="GO:0046872">
    <property type="term" value="F:metal ion binding"/>
    <property type="evidence" value="ECO:0007669"/>
    <property type="project" value="UniProtKB-KW"/>
</dbReference>
<feature type="non-terminal residue" evidence="12">
    <location>
        <position position="225"/>
    </location>
</feature>
<evidence type="ECO:0000256" key="3">
    <source>
        <dbReference type="ARBA" id="ARBA00001966"/>
    </source>
</evidence>
<sequence length="225" mass="24345">MAVVKDFETKHFPTWCPGCGNFGIWTTLKQALVKAGLDPHEVLIVFGIGCSGNETNFLHGYGFHGLHGRALPIAHGAKMARRNVKVVVVGGDGDGYGEGLSHFIHTIRGNPELTYIVHDNQVYGLTKGQASPTSEKGYKSSSTPAGVIEKPINPLSLALAAEATFVSQGFSGNAAHLTDLIVKALAHPGFSLVNVLQPCVTFNHHNTFQWFYRRVYDLAKEGYTP</sequence>
<dbReference type="GO" id="GO:0051536">
    <property type="term" value="F:iron-sulfur cluster binding"/>
    <property type="evidence" value="ECO:0007669"/>
    <property type="project" value="UniProtKB-KW"/>
</dbReference>
<feature type="domain" description="Pyruvate ferredoxin oxidoreductase beta subunit C-terminal" evidence="11">
    <location>
        <begin position="199"/>
        <end position="223"/>
    </location>
</feature>
<dbReference type="CDD" id="cd03375">
    <property type="entry name" value="TPP_OGFOR"/>
    <property type="match status" value="1"/>
</dbReference>
<evidence type="ECO:0000256" key="1">
    <source>
        <dbReference type="ARBA" id="ARBA00001946"/>
    </source>
</evidence>
<name>A0A2H0YRP9_9BACT</name>
<evidence type="ECO:0000256" key="8">
    <source>
        <dbReference type="ARBA" id="ARBA00023014"/>
    </source>
</evidence>
<evidence type="ECO:0000256" key="9">
    <source>
        <dbReference type="ARBA" id="ARBA00023052"/>
    </source>
</evidence>
<dbReference type="PANTHER" id="PTHR48084">
    <property type="entry name" value="2-OXOGLUTARATE OXIDOREDUCTASE SUBUNIT KORB-RELATED"/>
    <property type="match status" value="1"/>
</dbReference>
<dbReference type="InterPro" id="IPR032686">
    <property type="entry name" value="PFO_beta_C"/>
</dbReference>
<dbReference type="GO" id="GO:0030976">
    <property type="term" value="F:thiamine pyrophosphate binding"/>
    <property type="evidence" value="ECO:0007669"/>
    <property type="project" value="InterPro"/>
</dbReference>
<dbReference type="InterPro" id="IPR011896">
    <property type="entry name" value="OFOB"/>
</dbReference>
<organism evidence="12 13">
    <name type="scientific">Candidatus Kerfeldbacteria bacterium CG08_land_8_20_14_0_20_42_7</name>
    <dbReference type="NCBI Taxonomy" id="2014245"/>
    <lineage>
        <taxon>Bacteria</taxon>
        <taxon>Candidatus Kerfeldiibacteriota</taxon>
    </lineage>
</organism>
<dbReference type="Proteomes" id="UP000228711">
    <property type="component" value="Unassembled WGS sequence"/>
</dbReference>
<dbReference type="GO" id="GO:0016625">
    <property type="term" value="F:oxidoreductase activity, acting on the aldehyde or oxo group of donors, iron-sulfur protein as acceptor"/>
    <property type="evidence" value="ECO:0007669"/>
    <property type="project" value="UniProtKB-ARBA"/>
</dbReference>
<dbReference type="Pfam" id="PF12367">
    <property type="entry name" value="PFO_beta_C"/>
    <property type="match status" value="1"/>
</dbReference>
<keyword evidence="4" id="KW-0479">Metal-binding</keyword>